<dbReference type="PANTHER" id="PTHR43007:SF1">
    <property type="entry name" value="2-PHOSPHO-L-LACTATE TRANSFERASE"/>
    <property type="match status" value="1"/>
</dbReference>
<reference evidence="3" key="1">
    <citation type="journal article" date="2014" name="Genome Biol. Evol.">
        <title>Pangenome evidence for extensive interdomain horizontal transfer affecting lineage core and shell genes in uncultured planktonic thaumarchaeota and euryarchaeota.</title>
        <authorList>
            <person name="Deschamps P."/>
            <person name="Zivanovic Y."/>
            <person name="Moreira D."/>
            <person name="Rodriguez-Valera F."/>
            <person name="Lopez-Garcia P."/>
        </authorList>
    </citation>
    <scope>NUCLEOTIDE SEQUENCE</scope>
</reference>
<proteinExistence type="inferred from homology"/>
<dbReference type="AlphaFoldDB" id="A0A075HA64"/>
<sequence>MITIITGGTGSIRLLRGLNSIIEEEVNIIVNVGDNINLFGVYICPDIDTTLYGLSNKLDIERGWGIKDDTFNFLESRRRISEESWFQVGDKDLATHVRRTNLMENGLNLTEVTDILSKEFGIKHKIIPASNDRIETTIITDNREMHLQEFWVKNKGKPEISDVIYNGIDDAKPAQNVIKSIEEADKIIISPGNPISSIGPTICIKQIRDALQRTNTKKIVISPIMNNKPISGPAGRMMKAKGYDVSVMGVAEYYKDVMTDIVIDRIDKESISEIERIGKVAHVSDIIMNDRLKEIQLAEEVMKISE</sequence>
<dbReference type="Gene3D" id="3.40.50.10680">
    <property type="entry name" value="CofD-like domains"/>
    <property type="match status" value="1"/>
</dbReference>
<keyword evidence="2" id="KW-0460">Magnesium</keyword>
<dbReference type="CDD" id="cd07186">
    <property type="entry name" value="CofD_like"/>
    <property type="match status" value="1"/>
</dbReference>
<dbReference type="NCBIfam" id="TIGR01819">
    <property type="entry name" value="F420_cofD"/>
    <property type="match status" value="1"/>
</dbReference>
<name>A0A075HA64_9ARCH</name>
<dbReference type="Pfam" id="PF01933">
    <property type="entry name" value="CofD"/>
    <property type="match status" value="1"/>
</dbReference>
<keyword evidence="1 3" id="KW-0808">Transferase</keyword>
<dbReference type="GO" id="GO:0000287">
    <property type="term" value="F:magnesium ion binding"/>
    <property type="evidence" value="ECO:0007669"/>
    <property type="project" value="InterPro"/>
</dbReference>
<dbReference type="HAMAP" id="MF_01257">
    <property type="entry name" value="CofD"/>
    <property type="match status" value="1"/>
</dbReference>
<evidence type="ECO:0000256" key="2">
    <source>
        <dbReference type="ARBA" id="ARBA00022842"/>
    </source>
</evidence>
<dbReference type="PANTHER" id="PTHR43007">
    <property type="entry name" value="2-PHOSPHO-L-LACTATE TRANSFERASE"/>
    <property type="match status" value="1"/>
</dbReference>
<dbReference type="InterPro" id="IPR010115">
    <property type="entry name" value="FbiA/CofD"/>
</dbReference>
<dbReference type="GO" id="GO:0043743">
    <property type="term" value="F:LPPG:FO 2-phospho-L-lactate transferase activity"/>
    <property type="evidence" value="ECO:0007669"/>
    <property type="project" value="UniProtKB-EC"/>
</dbReference>
<accession>A0A075HA64</accession>
<dbReference type="InterPro" id="IPR038136">
    <property type="entry name" value="CofD-like_dom_sf"/>
</dbReference>
<gene>
    <name evidence="3" type="primary">cofD</name>
</gene>
<dbReference type="SUPFAM" id="SSF142338">
    <property type="entry name" value="CofD-like"/>
    <property type="match status" value="1"/>
</dbReference>
<dbReference type="EMBL" id="KF900936">
    <property type="protein sequence ID" value="AIF12080.1"/>
    <property type="molecule type" value="Genomic_DNA"/>
</dbReference>
<evidence type="ECO:0000256" key="1">
    <source>
        <dbReference type="ARBA" id="ARBA00022679"/>
    </source>
</evidence>
<dbReference type="Gene3D" id="1.10.8.240">
    <property type="entry name" value="CofD-like domain"/>
    <property type="match status" value="1"/>
</dbReference>
<protein>
    <submittedName>
        <fullName evidence="3">Hypothetical conserved protein (CofD)</fullName>
        <ecNumber evidence="3">2.7.8.28</ecNumber>
    </submittedName>
</protein>
<dbReference type="EC" id="2.7.8.28" evidence="3"/>
<organism evidence="3">
    <name type="scientific">uncultured marine thaumarchaeote KM3_54_F04</name>
    <dbReference type="NCBI Taxonomy" id="1456191"/>
    <lineage>
        <taxon>Archaea</taxon>
        <taxon>Nitrososphaerota</taxon>
        <taxon>environmental samples</taxon>
    </lineage>
</organism>
<dbReference type="InterPro" id="IPR002882">
    <property type="entry name" value="CofD"/>
</dbReference>
<evidence type="ECO:0000313" key="3">
    <source>
        <dbReference type="EMBL" id="AIF12080.1"/>
    </source>
</evidence>